<dbReference type="Proteomes" id="UP000675664">
    <property type="component" value="Unassembled WGS sequence"/>
</dbReference>
<dbReference type="Gene3D" id="3.30.565.10">
    <property type="entry name" value="Histidine kinase-like ATPase, C-terminal domain"/>
    <property type="match status" value="1"/>
</dbReference>
<dbReference type="AlphaFoldDB" id="A0A8J8B1D9"/>
<keyword evidence="1" id="KW-1133">Transmembrane helix</keyword>
<feature type="transmembrane region" description="Helical" evidence="1">
    <location>
        <begin position="259"/>
        <end position="278"/>
    </location>
</feature>
<feature type="domain" description="Sensor histidine kinase NatK-like C-terminal" evidence="2">
    <location>
        <begin position="489"/>
        <end position="586"/>
    </location>
</feature>
<feature type="transmembrane region" description="Helical" evidence="1">
    <location>
        <begin position="190"/>
        <end position="209"/>
    </location>
</feature>
<dbReference type="RefSeq" id="WP_227018749.1">
    <property type="nucleotide sequence ID" value="NZ_JAGSND010000007.1"/>
</dbReference>
<organism evidence="3 4">
    <name type="scientific">Sinanaerobacter chloroacetimidivorans</name>
    <dbReference type="NCBI Taxonomy" id="2818044"/>
    <lineage>
        <taxon>Bacteria</taxon>
        <taxon>Bacillati</taxon>
        <taxon>Bacillota</taxon>
        <taxon>Clostridia</taxon>
        <taxon>Peptostreptococcales</taxon>
        <taxon>Anaerovoracaceae</taxon>
        <taxon>Sinanaerobacter</taxon>
    </lineage>
</organism>
<feature type="transmembrane region" description="Helical" evidence="1">
    <location>
        <begin position="314"/>
        <end position="336"/>
    </location>
</feature>
<protein>
    <submittedName>
        <fullName evidence="3">GHKL domain-containing protein</fullName>
    </submittedName>
</protein>
<keyword evidence="4" id="KW-1185">Reference proteome</keyword>
<dbReference type="InterPro" id="IPR032834">
    <property type="entry name" value="NatK-like_C"/>
</dbReference>
<dbReference type="SUPFAM" id="SSF55874">
    <property type="entry name" value="ATPase domain of HSP90 chaperone/DNA topoisomerase II/histidine kinase"/>
    <property type="match status" value="1"/>
</dbReference>
<feature type="transmembrane region" description="Helical" evidence="1">
    <location>
        <begin position="229"/>
        <end position="247"/>
    </location>
</feature>
<evidence type="ECO:0000313" key="4">
    <source>
        <dbReference type="Proteomes" id="UP000675664"/>
    </source>
</evidence>
<dbReference type="InterPro" id="IPR036890">
    <property type="entry name" value="HATPase_C_sf"/>
</dbReference>
<proteinExistence type="predicted"/>
<sequence length="593" mass="68341">MKKRIIISNEIFLIIIIIIISLCLIAMLVKVVGVAKEISSWEKDFQWEESLVKETENGERVTIYQIHISKNPKDQILYCQGKFQFASIWVNGSFVGDYPGDRSTGENLGLWEAMIPLPEGDVTIRFEVMSPYAIYEGMGLKSYLVSQQEINNYLLFQSLYRVSFTTAGVLIGIFFIIISISARISYSSDLSLMFFGIFTITYFLFILVHEANPDHLLCALFTPKTLGNVSLFLFYFMLIPNITMITIKSMHFTIINRIILAAVIIFVIITSGAQLIGIKMLPEFLPLRQILVLSYSTFYCVSTLIEYKRGNRFAIWLFVWISSTTIAYIFDVFGLFKKVGLPDIRISYIVISILTILVFANSVAGYIKKIVYEKTEIHRIALRNQMALERYENAKTYMEQLKQVKHEIKNHLIMLRIILDQGNIEKAKDYIRELAQEEECYKTILYSENYLVDGIIGSAAMRMDKSNIRFYYDIVLPSEIHFSEKKLNSFLMNLLDNAIESCCRIVEEEKRFIRLTMKIVEPYLYIHCSNSKGNKVIKDSGQYITSKLDKSNHGYGLKIMKQIAEQSGGMLEIKEKDEIFELNAIIKLADKKN</sequence>
<reference evidence="3" key="1">
    <citation type="submission" date="2021-04" db="EMBL/GenBank/DDBJ databases">
        <title>Sinoanaerobacter chloroacetimidivorans sp. nov., an obligate anaerobic bacterium isolated from anaerobic sludge.</title>
        <authorList>
            <person name="Bao Y."/>
        </authorList>
    </citation>
    <scope>NUCLEOTIDE SEQUENCE</scope>
    <source>
        <strain evidence="3">BAD-6</strain>
    </source>
</reference>
<name>A0A8J8B1D9_9FIRM</name>
<dbReference type="Pfam" id="PF14501">
    <property type="entry name" value="HATPase_c_5"/>
    <property type="match status" value="1"/>
</dbReference>
<feature type="transmembrane region" description="Helical" evidence="1">
    <location>
        <begin position="290"/>
        <end position="307"/>
    </location>
</feature>
<keyword evidence="1" id="KW-0472">Membrane</keyword>
<accession>A0A8J8B1D9</accession>
<keyword evidence="1" id="KW-0812">Transmembrane</keyword>
<gene>
    <name evidence="3" type="ORF">KCX82_12125</name>
</gene>
<evidence type="ECO:0000256" key="1">
    <source>
        <dbReference type="SAM" id="Phobius"/>
    </source>
</evidence>
<feature type="transmembrane region" description="Helical" evidence="1">
    <location>
        <begin position="12"/>
        <end position="35"/>
    </location>
</feature>
<reference evidence="3" key="2">
    <citation type="submission" date="2021-04" db="EMBL/GenBank/DDBJ databases">
        <authorList>
            <person name="Liu J."/>
        </authorList>
    </citation>
    <scope>NUCLEOTIDE SEQUENCE</scope>
    <source>
        <strain evidence="3">BAD-6</strain>
    </source>
</reference>
<evidence type="ECO:0000313" key="3">
    <source>
        <dbReference type="EMBL" id="MBR0598628.1"/>
    </source>
</evidence>
<evidence type="ECO:0000259" key="2">
    <source>
        <dbReference type="Pfam" id="PF14501"/>
    </source>
</evidence>
<dbReference type="EMBL" id="JAGSND010000007">
    <property type="protein sequence ID" value="MBR0598628.1"/>
    <property type="molecule type" value="Genomic_DNA"/>
</dbReference>
<feature type="transmembrane region" description="Helical" evidence="1">
    <location>
        <begin position="159"/>
        <end position="178"/>
    </location>
</feature>
<dbReference type="CDD" id="cd16935">
    <property type="entry name" value="HATPase_AgrC-ComD-like"/>
    <property type="match status" value="1"/>
</dbReference>
<comment type="caution">
    <text evidence="3">The sequence shown here is derived from an EMBL/GenBank/DDBJ whole genome shotgun (WGS) entry which is preliminary data.</text>
</comment>
<feature type="transmembrane region" description="Helical" evidence="1">
    <location>
        <begin position="348"/>
        <end position="367"/>
    </location>
</feature>